<evidence type="ECO:0000256" key="6">
    <source>
        <dbReference type="ARBA" id="ARBA00023242"/>
    </source>
</evidence>
<dbReference type="InterPro" id="IPR036236">
    <property type="entry name" value="Znf_C2H2_sf"/>
</dbReference>
<protein>
    <submittedName>
        <fullName evidence="11">Zinc finger protein 62-like</fullName>
    </submittedName>
</protein>
<evidence type="ECO:0000256" key="7">
    <source>
        <dbReference type="PROSITE-ProRule" id="PRU00042"/>
    </source>
</evidence>
<comment type="subcellular location">
    <subcellularLocation>
        <location evidence="1">Nucleus</location>
    </subcellularLocation>
</comment>
<sequence length="846" mass="96524">MGKKDNNEQKRQNRNLKVVNKDEKSDRETSSIMVLRPSPSPRAKLIGTITEPSKRRTRQTQKTSSSALIKKVFQRTPYNNIVVDFAYGKYLAAYKSAFPGVSLPSIADFGRRIRSVESKKNDGEADSSTKTNEETSLLSYQCNLCGVIYTHRSDVNKHMVMHKKRLEDSRVLVIGHEYECKVCGISYMLKKYMQDCHICDISADSYNCKFCGSTYANERQLGKHLKKHTAKKSSVSVSTDYVERDDTALEMDKPVTAFYSSCRDESSPQSNSADTEFNTTHEYELGLHKHMINLNPDFQTGATSGTTYQVESEIQEKMNECILKTDIQFTSTYTNELENEISSVVVTKNEISPVVVTENKMSPLDFTENEISPVVVAENEISSVVINRPDYEYVESDEFVSEVESYPCEYCRKLLSSRFRRASHQQRHIVGDKFKCLYCRQLFDDKASLVSHSLASHHNCYPLGGLLIHKCKQCSARFNKKEYLTIHMLTHTGQGLIKCEVCNKLFTNKNALDSHITSKHSSKFGKCLRCNKYVLLCGLDKHMASHMSEKEENSYVCGRCEETFTEQRQLESHLCKMTDVVSRFVVTYNCVECGEQFVSSEVPDNTMPLTCDKCKVMSQYTSLKTRKILKRSGWCTSCNCFIPFVFLKSHMKICSQKASMYLCDNCGFLFKSLLLLEKHKLVCNQQNTGHPCERCGSDHLSYLCRMALCKPGNDNRSFCENCGEMFASSLSEIHKTPKILPFTGGVRLQCDVNEKPYSCVQCGVSYAEVVLLQIHMEAHAAESQPQRISVKSYNELCREQFELQRMKLAVNNKVEEIFDVQSNTHLKIIRKSNQELGTYQMQFTFT</sequence>
<feature type="compositionally biased region" description="Basic and acidic residues" evidence="8">
    <location>
        <begin position="19"/>
        <end position="29"/>
    </location>
</feature>
<dbReference type="PANTHER" id="PTHR24376:SF216">
    <property type="entry name" value="ZINC FINGER PROTEIN 420-LIKE"/>
    <property type="match status" value="1"/>
</dbReference>
<evidence type="ECO:0000259" key="9">
    <source>
        <dbReference type="PROSITE" id="PS50157"/>
    </source>
</evidence>
<feature type="compositionally biased region" description="Basic and acidic residues" evidence="8">
    <location>
        <begin position="1"/>
        <end position="11"/>
    </location>
</feature>
<evidence type="ECO:0000313" key="11">
    <source>
        <dbReference type="RefSeq" id="XP_006813824.1"/>
    </source>
</evidence>
<evidence type="ECO:0000256" key="2">
    <source>
        <dbReference type="ARBA" id="ARBA00022723"/>
    </source>
</evidence>
<dbReference type="PROSITE" id="PS50157">
    <property type="entry name" value="ZINC_FINGER_C2H2_2"/>
    <property type="match status" value="6"/>
</dbReference>
<keyword evidence="5" id="KW-0862">Zinc</keyword>
<dbReference type="SMART" id="SM00355">
    <property type="entry name" value="ZnF_C2H2"/>
    <property type="match status" value="10"/>
</dbReference>
<keyword evidence="4 7" id="KW-0863">Zinc-finger</keyword>
<evidence type="ECO:0000256" key="4">
    <source>
        <dbReference type="ARBA" id="ARBA00022771"/>
    </source>
</evidence>
<feature type="domain" description="C2H2-type" evidence="9">
    <location>
        <begin position="140"/>
        <end position="167"/>
    </location>
</feature>
<reference evidence="11" key="1">
    <citation type="submission" date="2025-08" db="UniProtKB">
        <authorList>
            <consortium name="RefSeq"/>
        </authorList>
    </citation>
    <scope>IDENTIFICATION</scope>
    <source>
        <tissue evidence="11">Testes</tissue>
    </source>
</reference>
<dbReference type="Pfam" id="PF00096">
    <property type="entry name" value="zf-C2H2"/>
    <property type="match status" value="1"/>
</dbReference>
<evidence type="ECO:0000256" key="8">
    <source>
        <dbReference type="SAM" id="MobiDB-lite"/>
    </source>
</evidence>
<keyword evidence="10" id="KW-1185">Reference proteome</keyword>
<organism evidence="10 11">
    <name type="scientific">Saccoglossus kowalevskii</name>
    <name type="common">Acorn worm</name>
    <dbReference type="NCBI Taxonomy" id="10224"/>
    <lineage>
        <taxon>Eukaryota</taxon>
        <taxon>Metazoa</taxon>
        <taxon>Hemichordata</taxon>
        <taxon>Enteropneusta</taxon>
        <taxon>Harrimaniidae</taxon>
        <taxon>Saccoglossus</taxon>
    </lineage>
</organism>
<proteinExistence type="predicted"/>
<keyword evidence="3" id="KW-0677">Repeat</keyword>
<feature type="domain" description="C2H2-type" evidence="9">
    <location>
        <begin position="757"/>
        <end position="784"/>
    </location>
</feature>
<dbReference type="Pfam" id="PF12874">
    <property type="entry name" value="zf-met"/>
    <property type="match status" value="1"/>
</dbReference>
<keyword evidence="6" id="KW-0539">Nucleus</keyword>
<gene>
    <name evidence="11" type="primary">LOC102807167</name>
</gene>
<name>A0ABM0M1D3_SACKO</name>
<dbReference type="RefSeq" id="XP_006813824.1">
    <property type="nucleotide sequence ID" value="XM_006813761.1"/>
</dbReference>
<dbReference type="PANTHER" id="PTHR24376">
    <property type="entry name" value="ZINC FINGER PROTEIN"/>
    <property type="match status" value="1"/>
</dbReference>
<feature type="region of interest" description="Disordered" evidence="8">
    <location>
        <begin position="1"/>
        <end position="32"/>
    </location>
</feature>
<dbReference type="Proteomes" id="UP000694865">
    <property type="component" value="Unplaced"/>
</dbReference>
<feature type="domain" description="C2H2-type" evidence="9">
    <location>
        <begin position="206"/>
        <end position="233"/>
    </location>
</feature>
<evidence type="ECO:0000256" key="5">
    <source>
        <dbReference type="ARBA" id="ARBA00022833"/>
    </source>
</evidence>
<feature type="domain" description="C2H2-type" evidence="9">
    <location>
        <begin position="434"/>
        <end position="462"/>
    </location>
</feature>
<evidence type="ECO:0000313" key="10">
    <source>
        <dbReference type="Proteomes" id="UP000694865"/>
    </source>
</evidence>
<dbReference type="Gene3D" id="3.30.160.60">
    <property type="entry name" value="Classic Zinc Finger"/>
    <property type="match status" value="4"/>
</dbReference>
<dbReference type="GeneID" id="102807167"/>
<dbReference type="InterPro" id="IPR013087">
    <property type="entry name" value="Znf_C2H2_type"/>
</dbReference>
<feature type="domain" description="C2H2-type" evidence="9">
    <location>
        <begin position="469"/>
        <end position="496"/>
    </location>
</feature>
<dbReference type="SUPFAM" id="SSF57667">
    <property type="entry name" value="beta-beta-alpha zinc fingers"/>
    <property type="match status" value="3"/>
</dbReference>
<evidence type="ECO:0000256" key="3">
    <source>
        <dbReference type="ARBA" id="ARBA00022737"/>
    </source>
</evidence>
<dbReference type="PROSITE" id="PS00028">
    <property type="entry name" value="ZINC_FINGER_C2H2_1"/>
    <property type="match status" value="7"/>
</dbReference>
<accession>A0ABM0M1D3</accession>
<keyword evidence="2" id="KW-0479">Metal-binding</keyword>
<feature type="domain" description="C2H2-type" evidence="9">
    <location>
        <begin position="497"/>
        <end position="525"/>
    </location>
</feature>
<evidence type="ECO:0000256" key="1">
    <source>
        <dbReference type="ARBA" id="ARBA00004123"/>
    </source>
</evidence>